<evidence type="ECO:0000256" key="1">
    <source>
        <dbReference type="ARBA" id="ARBA00022801"/>
    </source>
</evidence>
<dbReference type="AlphaFoldDB" id="A0A9D1N843"/>
<accession>A0A9D1N843</accession>
<reference evidence="4" key="1">
    <citation type="submission" date="2020-10" db="EMBL/GenBank/DDBJ databases">
        <authorList>
            <person name="Gilroy R."/>
        </authorList>
    </citation>
    <scope>NUCLEOTIDE SEQUENCE</scope>
    <source>
        <strain evidence="4">10406</strain>
    </source>
</reference>
<reference evidence="4" key="2">
    <citation type="journal article" date="2021" name="PeerJ">
        <title>Extensive microbial diversity within the chicken gut microbiome revealed by metagenomics and culture.</title>
        <authorList>
            <person name="Gilroy R."/>
            <person name="Ravi A."/>
            <person name="Getino M."/>
            <person name="Pursley I."/>
            <person name="Horton D.L."/>
            <person name="Alikhan N.F."/>
            <person name="Baker D."/>
            <person name="Gharbi K."/>
            <person name="Hall N."/>
            <person name="Watson M."/>
            <person name="Adriaenssens E.M."/>
            <person name="Foster-Nyarko E."/>
            <person name="Jarju S."/>
            <person name="Secka A."/>
            <person name="Antonio M."/>
            <person name="Oren A."/>
            <person name="Chaudhuri R.R."/>
            <person name="La Ragione R."/>
            <person name="Hildebrand F."/>
            <person name="Pallen M.J."/>
        </authorList>
    </citation>
    <scope>NUCLEOTIDE SEQUENCE</scope>
    <source>
        <strain evidence="4">10406</strain>
    </source>
</reference>
<dbReference type="EMBL" id="DVOE01000003">
    <property type="protein sequence ID" value="HIU98276.1"/>
    <property type="molecule type" value="Genomic_DNA"/>
</dbReference>
<dbReference type="CDD" id="cd02696">
    <property type="entry name" value="MurNAc-LAA"/>
    <property type="match status" value="1"/>
</dbReference>
<dbReference type="Proteomes" id="UP000886857">
    <property type="component" value="Unassembled WGS sequence"/>
</dbReference>
<dbReference type="SMART" id="SM00646">
    <property type="entry name" value="Ami_3"/>
    <property type="match status" value="1"/>
</dbReference>
<sequence length="227" mass="23999">MRRAACALALTLAAAAALFAPAAVSRAIDLRDIPTVVVDAGHGGEDGGVTGRLTGVKESDLNLAVALVLGEYLESAGMRVVYTRVNADALTSGEFDKRRDMHLRAEIIARAAPDAVVSIHMNTFPDHSRRGAQAFYDAGDEEGARLAAAVQEMLNDDFNLPDAGRGFSALAADKFLLRESAAPAVIVECGFLSNGEDEAALTDPLYRARLAYTVFRAITAYLSSRGA</sequence>
<dbReference type="GO" id="GO:0030288">
    <property type="term" value="C:outer membrane-bounded periplasmic space"/>
    <property type="evidence" value="ECO:0007669"/>
    <property type="project" value="TreeGrafter"/>
</dbReference>
<protein>
    <submittedName>
        <fullName evidence="4">N-acetylmuramoyl-L-alanine amidase</fullName>
    </submittedName>
</protein>
<feature type="domain" description="MurNAc-LAA" evidence="3">
    <location>
        <begin position="105"/>
        <end position="219"/>
    </location>
</feature>
<dbReference type="InterPro" id="IPR002508">
    <property type="entry name" value="MurNAc-LAA_cat"/>
</dbReference>
<dbReference type="SUPFAM" id="SSF53187">
    <property type="entry name" value="Zn-dependent exopeptidases"/>
    <property type="match status" value="1"/>
</dbReference>
<keyword evidence="2" id="KW-0732">Signal</keyword>
<evidence type="ECO:0000313" key="5">
    <source>
        <dbReference type="Proteomes" id="UP000886857"/>
    </source>
</evidence>
<dbReference type="InterPro" id="IPR050695">
    <property type="entry name" value="N-acetylmuramoyl_amidase_3"/>
</dbReference>
<evidence type="ECO:0000259" key="3">
    <source>
        <dbReference type="SMART" id="SM00646"/>
    </source>
</evidence>
<feature type="signal peptide" evidence="2">
    <location>
        <begin position="1"/>
        <end position="22"/>
    </location>
</feature>
<organism evidence="4 5">
    <name type="scientific">Candidatus Limadaptatus stercoripullorum</name>
    <dbReference type="NCBI Taxonomy" id="2840846"/>
    <lineage>
        <taxon>Bacteria</taxon>
        <taxon>Bacillati</taxon>
        <taxon>Bacillota</taxon>
        <taxon>Clostridia</taxon>
        <taxon>Eubacteriales</taxon>
        <taxon>Candidatus Limadaptatus</taxon>
    </lineage>
</organism>
<feature type="chain" id="PRO_5039532954" evidence="2">
    <location>
        <begin position="23"/>
        <end position="227"/>
    </location>
</feature>
<keyword evidence="1" id="KW-0378">Hydrolase</keyword>
<dbReference type="GO" id="GO:0009253">
    <property type="term" value="P:peptidoglycan catabolic process"/>
    <property type="evidence" value="ECO:0007669"/>
    <property type="project" value="InterPro"/>
</dbReference>
<evidence type="ECO:0000256" key="2">
    <source>
        <dbReference type="SAM" id="SignalP"/>
    </source>
</evidence>
<evidence type="ECO:0000313" key="4">
    <source>
        <dbReference type="EMBL" id="HIU98276.1"/>
    </source>
</evidence>
<gene>
    <name evidence="4" type="ORF">IAC73_00330</name>
</gene>
<dbReference type="Pfam" id="PF01520">
    <property type="entry name" value="Amidase_3"/>
    <property type="match status" value="1"/>
</dbReference>
<name>A0A9D1N843_9FIRM</name>
<dbReference type="GO" id="GO:0008745">
    <property type="term" value="F:N-acetylmuramoyl-L-alanine amidase activity"/>
    <property type="evidence" value="ECO:0007669"/>
    <property type="project" value="InterPro"/>
</dbReference>
<dbReference type="PANTHER" id="PTHR30404:SF0">
    <property type="entry name" value="N-ACETYLMURAMOYL-L-ALANINE AMIDASE AMIC"/>
    <property type="match status" value="1"/>
</dbReference>
<comment type="caution">
    <text evidence="4">The sequence shown here is derived from an EMBL/GenBank/DDBJ whole genome shotgun (WGS) entry which is preliminary data.</text>
</comment>
<dbReference type="Gene3D" id="3.40.630.40">
    <property type="entry name" value="Zn-dependent exopeptidases"/>
    <property type="match status" value="1"/>
</dbReference>
<dbReference type="PANTHER" id="PTHR30404">
    <property type="entry name" value="N-ACETYLMURAMOYL-L-ALANINE AMIDASE"/>
    <property type="match status" value="1"/>
</dbReference>
<proteinExistence type="predicted"/>